<dbReference type="InterPro" id="IPR029044">
    <property type="entry name" value="Nucleotide-diphossugar_trans"/>
</dbReference>
<dbReference type="RefSeq" id="WP_106237175.1">
    <property type="nucleotide sequence ID" value="NZ_PVZC01000001.1"/>
</dbReference>
<keyword evidence="2" id="KW-0812">Transmembrane</keyword>
<evidence type="ECO:0000256" key="1">
    <source>
        <dbReference type="SAM" id="MobiDB-lite"/>
    </source>
</evidence>
<evidence type="ECO:0000313" key="3">
    <source>
        <dbReference type="EMBL" id="PRY01459.1"/>
    </source>
</evidence>
<keyword evidence="2" id="KW-0472">Membrane</keyword>
<feature type="transmembrane region" description="Helical" evidence="2">
    <location>
        <begin position="535"/>
        <end position="555"/>
    </location>
</feature>
<reference evidence="3 4" key="1">
    <citation type="submission" date="2018-03" db="EMBL/GenBank/DDBJ databases">
        <title>Genomic Encyclopedia of Archaeal and Bacterial Type Strains, Phase II (KMG-II): from individual species to whole genera.</title>
        <authorList>
            <person name="Goeker M."/>
        </authorList>
    </citation>
    <scope>NUCLEOTIDE SEQUENCE [LARGE SCALE GENOMIC DNA]</scope>
    <source>
        <strain evidence="3 4">DSM 45601</strain>
    </source>
</reference>
<evidence type="ECO:0000256" key="2">
    <source>
        <dbReference type="SAM" id="Phobius"/>
    </source>
</evidence>
<feature type="compositionally biased region" description="Low complexity" evidence="1">
    <location>
        <begin position="26"/>
        <end position="35"/>
    </location>
</feature>
<dbReference type="OrthoDB" id="4850070at2"/>
<dbReference type="InterPro" id="IPR043130">
    <property type="entry name" value="CDP-OH_PTrfase_TM_dom"/>
</dbReference>
<comment type="caution">
    <text evidence="3">The sequence shown here is derived from an EMBL/GenBank/DDBJ whole genome shotgun (WGS) entry which is preliminary data.</text>
</comment>
<accession>A0A2T0QC14</accession>
<keyword evidence="4" id="KW-1185">Reference proteome</keyword>
<name>A0A2T0QC14_9ACTN</name>
<dbReference type="AlphaFoldDB" id="A0A2T0QC14"/>
<feature type="region of interest" description="Disordered" evidence="1">
    <location>
        <begin position="12"/>
        <end position="35"/>
    </location>
</feature>
<dbReference type="EMBL" id="PVZC01000001">
    <property type="protein sequence ID" value="PRY01459.1"/>
    <property type="molecule type" value="Genomic_DNA"/>
</dbReference>
<sequence length="561" mass="57153">MTLALVIATTASGGAAPGAPSPAPPSEHVAARAAAAAPVSARPSAAPAALAARRAPAPAAEPTAALPLPAALAIGRGCVPVARPDAPPRAAAGLTLLGRLCGQLEALDVRDTFVIVRPEQAKRFRAYCHDLVESADLADDLRVVARLARTAAEPVVVLNGDLVAHADALDRLVRPGAGPEPRCAALTDRGPAVPGAPVRGEAGAITEAGSGYHRVDRPTGSFRGALRVSAEGLAALADAAEELAERLRRTPFGASRPGPQDALTPLRPGQARGARADDAVALLLAGLVGGAGRVAAVDVQGLPTARVTDAAAAREMVERLDACDDARIRLDRAAPPDGSPVAAYLLPWLARPLTRAAARRRLSPHQLSWISLWTAGLAAAWISVGDRTGLLVGAALLCAVAVLDCTDGRLARYTGRDDALMRWLEPLLDAAKEAVVLAGVALGAGGLAGPAAATAWSLAAAVLVVRGLAEMIAYSAHSARMADPGRARAPAPASWALAGGTPVVRAGRAVLAVLSLPRTERLLLIAATLAVWNPYVTLVTVLCWSLLATSAGLAVRLRRAG</sequence>
<dbReference type="Proteomes" id="UP000237846">
    <property type="component" value="Unassembled WGS sequence"/>
</dbReference>
<proteinExistence type="predicted"/>
<dbReference type="Gene3D" id="1.20.120.1760">
    <property type="match status" value="1"/>
</dbReference>
<gene>
    <name evidence="3" type="ORF">CLV72_10141</name>
</gene>
<organism evidence="3 4">
    <name type="scientific">Allonocardiopsis opalescens</name>
    <dbReference type="NCBI Taxonomy" id="1144618"/>
    <lineage>
        <taxon>Bacteria</taxon>
        <taxon>Bacillati</taxon>
        <taxon>Actinomycetota</taxon>
        <taxon>Actinomycetes</taxon>
        <taxon>Streptosporangiales</taxon>
        <taxon>Allonocardiopsis</taxon>
    </lineage>
</organism>
<protein>
    <submittedName>
        <fullName evidence="3">Phosphatidylglycerophosphate synthase</fullName>
    </submittedName>
</protein>
<evidence type="ECO:0000313" key="4">
    <source>
        <dbReference type="Proteomes" id="UP000237846"/>
    </source>
</evidence>
<keyword evidence="2" id="KW-1133">Transmembrane helix</keyword>
<dbReference type="SUPFAM" id="SSF53448">
    <property type="entry name" value="Nucleotide-diphospho-sugar transferases"/>
    <property type="match status" value="1"/>
</dbReference>